<evidence type="ECO:0000313" key="3">
    <source>
        <dbReference type="EMBL" id="SFI45829.1"/>
    </source>
</evidence>
<proteinExistence type="predicted"/>
<dbReference type="RefSeq" id="WP_074930171.1">
    <property type="nucleotide sequence ID" value="NZ_FORI01000001.1"/>
</dbReference>
<gene>
    <name evidence="3" type="ORF">SAMN04487775_101511</name>
</gene>
<feature type="compositionally biased region" description="Low complexity" evidence="1">
    <location>
        <begin position="58"/>
        <end position="78"/>
    </location>
</feature>
<feature type="chain" id="PRO_5010158756" evidence="2">
    <location>
        <begin position="22"/>
        <end position="1573"/>
    </location>
</feature>
<organism evidence="3 4">
    <name type="scientific">Treponema bryantii</name>
    <dbReference type="NCBI Taxonomy" id="163"/>
    <lineage>
        <taxon>Bacteria</taxon>
        <taxon>Pseudomonadati</taxon>
        <taxon>Spirochaetota</taxon>
        <taxon>Spirochaetia</taxon>
        <taxon>Spirochaetales</taxon>
        <taxon>Treponemataceae</taxon>
        <taxon>Treponema</taxon>
    </lineage>
</organism>
<sequence length="1573" mass="173630">MKKNRKYSAAVKILASLSLLAFTSCSNLFVDMLNEDGSVKTGDTSLQTSLDPDENIITPETGNKPGTTTGKPGNTPGTVVEPNEHPEEFYESDEDNELKNTDVNTGIVVIKATRPNYNQIVFNANIHSYEVGLLRAEDDPVTVKAFKNDVNAKITFSAVQTRTTNIENGSLKTTYIAEDTEQFIDLPASNQPAVTFTEAAGPGDAILFPKLPYGTTRVTVTITADDDNYSDSYDIYLNKKHVLTSLMLPETGNPGKTDLTTSLVVLKESDGFNKNQITYKPVVTEYDVEVLTPKDNLVYLKAVPSDKNAKVTWTAVYTAKPVYKYEYYQTVTTTTVKVDANGKLLEGPLTSKVTSKVNSAAENHSEISEKKDAKGNTITTTVSTTTRKTIVGLDHMESVTQEDISSSLLPVENQNTDRVRITTLPYGETKVTATVHGDGNQNSINQVYTITIPRVKFSAVEEGSDPWGSSDEELPAINDDTSKLEDLSVSNFETIDDEGNATDLETQATEDFTFNRDETIYSVIVDEDTDVMKINPVLKENEVMTYPVSKTKYSELESNSYSVNLVGGLQVITFTVTEEGCESRTYTIYAYKQSGNTILESINYSSYDSVNKAWTSHKMAEANYSAGLTAMSPSKVSLKNGAKVASAANTYSLKVRADNAADVTQMKFSVQPYDMHTHLYYYVGGSCPEEKSQAWGKAYLKNDQDNSITISELNNDGKEAKTYLWIKTVSRPYYHADDVKVRSDVTYHKIEISKPGKENVALKELFINTQNEAEEWNELYSDKDTETETGITHIAETMEENVTTDVDVAKIYFRFADDDAKDNKTVTYSVVNERASDTSLTPNTDFYKSPAPGSLKGSTETIDGKKYYVITLGQIDVENKDADDLSKERTTNDLPMGDTIVKILVNDEESATVTLKKPDLNSYTLTARPAIGTGSSGLYTTSFYDTVYYLNKGVDEVTLTMTTSQKNESISVDSYKKIAKENGSEESDDYSDKAYVSMVQSKDKPYTTWTSKVTKIPKGTSQVVYRVKSAYGNYSQPCTVTFVRAEDSETRLRKFNVKGPKNEITDFKWSDQGSLDTGNFVNNYKIADGSGKYTITALPMNSNEDVTVFVYTSATKKIDKDNLDSLTGKDYQTGVNGTYTFEAKSEDKFILVRVEVKNGSANVRYYDALVTVDPEVTTKLTATGKQYNIGDAGDFDSFNFYKADNSIIPASTNVNSIGNIRIDVSKSSKASWNDGYPKVTVDTVEGEDITVQRDIDSDRNITISYDVYKKYLGKTLNVIYKATAESGAEEEFVFPIELSTLETVTKYEKWTSSESYSYELPVTTKKKQIAYRFGSQINDTRTNWIYTATKNEQGQPDTSGIDIVGSLDGGSTWGATSYNFSGLHYLLKSGENIYLAKLEADTLDNSKASVNTLYLLNVDKEKAEVKNAADLGIELTVNARVSYAGETPYLMLTATVKGADQLGAIMDTLVASEKFATDAGADSVSIKATTNGFKMAGDGYKFSAVLKNAVEVNDVSRFWYGSYKEISGALSYLKTVFTTTEPANEDVDDSAISFSWDLNPGEEAAKTIRFTIE</sequence>
<dbReference type="Proteomes" id="UP000182737">
    <property type="component" value="Unassembled WGS sequence"/>
</dbReference>
<keyword evidence="2" id="KW-0732">Signal</keyword>
<feature type="region of interest" description="Disordered" evidence="1">
    <location>
        <begin position="39"/>
        <end position="82"/>
    </location>
</feature>
<protein>
    <submittedName>
        <fullName evidence="3">Cadherin-like beta sandwich domain-containing protein</fullName>
    </submittedName>
</protein>
<feature type="compositionally biased region" description="Polar residues" evidence="1">
    <location>
        <begin position="41"/>
        <end position="50"/>
    </location>
</feature>
<accession>A0A1I3ID81</accession>
<name>A0A1I3ID81_9SPIR</name>
<keyword evidence="4" id="KW-1185">Reference proteome</keyword>
<evidence type="ECO:0000256" key="2">
    <source>
        <dbReference type="SAM" id="SignalP"/>
    </source>
</evidence>
<dbReference type="PROSITE" id="PS51257">
    <property type="entry name" value="PROKAR_LIPOPROTEIN"/>
    <property type="match status" value="1"/>
</dbReference>
<dbReference type="OrthoDB" id="353400at2"/>
<evidence type="ECO:0000313" key="4">
    <source>
        <dbReference type="Proteomes" id="UP000182737"/>
    </source>
</evidence>
<evidence type="ECO:0000256" key="1">
    <source>
        <dbReference type="SAM" id="MobiDB-lite"/>
    </source>
</evidence>
<reference evidence="4" key="1">
    <citation type="submission" date="2016-10" db="EMBL/GenBank/DDBJ databases">
        <authorList>
            <person name="Varghese N."/>
            <person name="Submissions S."/>
        </authorList>
    </citation>
    <scope>NUCLEOTIDE SEQUENCE [LARGE SCALE GENOMIC DNA]</scope>
    <source>
        <strain evidence="4">XBD1002</strain>
    </source>
</reference>
<feature type="signal peptide" evidence="2">
    <location>
        <begin position="1"/>
        <end position="21"/>
    </location>
</feature>
<dbReference type="EMBL" id="FORI01000001">
    <property type="protein sequence ID" value="SFI45829.1"/>
    <property type="molecule type" value="Genomic_DNA"/>
</dbReference>